<comment type="caution">
    <text evidence="11">The sequence shown here is derived from an EMBL/GenBank/DDBJ whole genome shotgun (WGS) entry which is preliminary data.</text>
</comment>
<dbReference type="GO" id="GO:0032454">
    <property type="term" value="F:histone H3K9 demethylase activity"/>
    <property type="evidence" value="ECO:0007669"/>
    <property type="project" value="InterPro"/>
</dbReference>
<dbReference type="Pfam" id="PF10497">
    <property type="entry name" value="zf-4CXXC_R1"/>
    <property type="match status" value="1"/>
</dbReference>
<feature type="compositionally biased region" description="Basic and acidic residues" evidence="8">
    <location>
        <begin position="654"/>
        <end position="666"/>
    </location>
</feature>
<evidence type="ECO:0000256" key="7">
    <source>
        <dbReference type="PROSITE-ProRule" id="PRU00175"/>
    </source>
</evidence>
<accession>A0AAV6Y8Q9</accession>
<evidence type="ECO:0000259" key="9">
    <source>
        <dbReference type="PROSITE" id="PS50089"/>
    </source>
</evidence>
<dbReference type="SMART" id="SM00558">
    <property type="entry name" value="JmjC"/>
    <property type="match status" value="1"/>
</dbReference>
<evidence type="ECO:0000256" key="4">
    <source>
        <dbReference type="ARBA" id="ARBA00023015"/>
    </source>
</evidence>
<dbReference type="GO" id="GO:0000118">
    <property type="term" value="C:histone deacetylase complex"/>
    <property type="evidence" value="ECO:0007669"/>
    <property type="project" value="TreeGrafter"/>
</dbReference>
<dbReference type="GO" id="GO:0000785">
    <property type="term" value="C:chromatin"/>
    <property type="evidence" value="ECO:0007669"/>
    <property type="project" value="TreeGrafter"/>
</dbReference>
<feature type="compositionally biased region" description="Basic and acidic residues" evidence="8">
    <location>
        <begin position="38"/>
        <end position="49"/>
    </location>
</feature>
<dbReference type="InterPro" id="IPR045109">
    <property type="entry name" value="LSDs-like"/>
</dbReference>
<evidence type="ECO:0000256" key="6">
    <source>
        <dbReference type="ARBA" id="ARBA00023242"/>
    </source>
</evidence>
<reference evidence="11" key="1">
    <citation type="submission" date="2019-10" db="EMBL/GenBank/DDBJ databases">
        <authorList>
            <person name="Zhang R."/>
            <person name="Pan Y."/>
            <person name="Wang J."/>
            <person name="Ma R."/>
            <person name="Yu S."/>
        </authorList>
    </citation>
    <scope>NUCLEOTIDE SEQUENCE</scope>
    <source>
        <strain evidence="11">LA-IB0</strain>
        <tissue evidence="11">Leaf</tissue>
    </source>
</reference>
<dbReference type="GO" id="GO:0006357">
    <property type="term" value="P:regulation of transcription by RNA polymerase II"/>
    <property type="evidence" value="ECO:0007669"/>
    <property type="project" value="TreeGrafter"/>
</dbReference>
<dbReference type="PANTHER" id="PTHR12549:SF11">
    <property type="entry name" value="LYSINE-SPECIFIC DEMETHYLASE JMJ25"/>
    <property type="match status" value="1"/>
</dbReference>
<feature type="domain" description="RING-type" evidence="9">
    <location>
        <begin position="61"/>
        <end position="108"/>
    </location>
</feature>
<dbReference type="GO" id="GO:0003712">
    <property type="term" value="F:transcription coregulator activity"/>
    <property type="evidence" value="ECO:0007669"/>
    <property type="project" value="TreeGrafter"/>
</dbReference>
<keyword evidence="6" id="KW-0539">Nucleus</keyword>
<keyword evidence="7" id="KW-0862">Zinc</keyword>
<dbReference type="GO" id="GO:0008270">
    <property type="term" value="F:zinc ion binding"/>
    <property type="evidence" value="ECO:0007669"/>
    <property type="project" value="UniProtKB-KW"/>
</dbReference>
<comment type="similarity">
    <text evidence="2">Belongs to the JARID1 histone demethylase family.</text>
</comment>
<evidence type="ECO:0000256" key="3">
    <source>
        <dbReference type="ARBA" id="ARBA00022723"/>
    </source>
</evidence>
<feature type="region of interest" description="Disordered" evidence="8">
    <location>
        <begin position="30"/>
        <end position="49"/>
    </location>
</feature>
<dbReference type="Proteomes" id="UP000826271">
    <property type="component" value="Unassembled WGS sequence"/>
</dbReference>
<keyword evidence="7" id="KW-0863">Zinc-finger</keyword>
<gene>
    <name evidence="11" type="ORF">BUALT_Bualt01G0147900</name>
</gene>
<evidence type="ECO:0000256" key="5">
    <source>
        <dbReference type="ARBA" id="ARBA00023163"/>
    </source>
</evidence>
<evidence type="ECO:0008006" key="13">
    <source>
        <dbReference type="Google" id="ProtNLM"/>
    </source>
</evidence>
<comment type="subcellular location">
    <subcellularLocation>
        <location evidence="1">Nucleus</location>
    </subcellularLocation>
</comment>
<evidence type="ECO:0000256" key="1">
    <source>
        <dbReference type="ARBA" id="ARBA00004123"/>
    </source>
</evidence>
<dbReference type="GO" id="GO:0031490">
    <property type="term" value="F:chromatin DNA binding"/>
    <property type="evidence" value="ECO:0007669"/>
    <property type="project" value="TreeGrafter"/>
</dbReference>
<name>A0AAV6Y8Q9_9LAMI</name>
<evidence type="ECO:0000313" key="12">
    <source>
        <dbReference type="Proteomes" id="UP000826271"/>
    </source>
</evidence>
<feature type="domain" description="JmjC" evidence="10">
    <location>
        <begin position="493"/>
        <end position="782"/>
    </location>
</feature>
<dbReference type="Gene3D" id="2.60.120.650">
    <property type="entry name" value="Cupin"/>
    <property type="match status" value="1"/>
</dbReference>
<evidence type="ECO:0000313" key="11">
    <source>
        <dbReference type="EMBL" id="KAG8391053.1"/>
    </source>
</evidence>
<keyword evidence="4" id="KW-0805">Transcription regulation</keyword>
<dbReference type="InterPro" id="IPR001841">
    <property type="entry name" value="Znf_RING"/>
</dbReference>
<organism evidence="11 12">
    <name type="scientific">Buddleja alternifolia</name>
    <dbReference type="NCBI Taxonomy" id="168488"/>
    <lineage>
        <taxon>Eukaryota</taxon>
        <taxon>Viridiplantae</taxon>
        <taxon>Streptophyta</taxon>
        <taxon>Embryophyta</taxon>
        <taxon>Tracheophyta</taxon>
        <taxon>Spermatophyta</taxon>
        <taxon>Magnoliopsida</taxon>
        <taxon>eudicotyledons</taxon>
        <taxon>Gunneridae</taxon>
        <taxon>Pentapetalae</taxon>
        <taxon>asterids</taxon>
        <taxon>lamiids</taxon>
        <taxon>Lamiales</taxon>
        <taxon>Scrophulariaceae</taxon>
        <taxon>Buddlejeae</taxon>
        <taxon>Buddleja</taxon>
    </lineage>
</organism>
<evidence type="ECO:0000256" key="8">
    <source>
        <dbReference type="SAM" id="MobiDB-lite"/>
    </source>
</evidence>
<evidence type="ECO:0000256" key="2">
    <source>
        <dbReference type="ARBA" id="ARBA00006801"/>
    </source>
</evidence>
<dbReference type="InterPro" id="IPR018866">
    <property type="entry name" value="Znf-4CXXC_R1"/>
</dbReference>
<evidence type="ECO:0000259" key="10">
    <source>
        <dbReference type="PROSITE" id="PS51184"/>
    </source>
</evidence>
<keyword evidence="12" id="KW-1185">Reference proteome</keyword>
<dbReference type="SUPFAM" id="SSF51197">
    <property type="entry name" value="Clavaminate synthase-like"/>
    <property type="match status" value="1"/>
</dbReference>
<dbReference type="PROSITE" id="PS51184">
    <property type="entry name" value="JMJC"/>
    <property type="match status" value="1"/>
</dbReference>
<feature type="region of interest" description="Disordered" evidence="8">
    <location>
        <begin position="571"/>
        <end position="596"/>
    </location>
</feature>
<proteinExistence type="inferred from homology"/>
<protein>
    <recommendedName>
        <fullName evidence="13">Lysine-specific demethylase JMJ25-like</fullName>
    </recommendedName>
</protein>
<dbReference type="Pfam" id="PF02373">
    <property type="entry name" value="JmjC"/>
    <property type="match status" value="1"/>
</dbReference>
<dbReference type="PANTHER" id="PTHR12549">
    <property type="entry name" value="JMJC DOMAIN-CONTAINING HISTONE DEMETHYLATION PROTEIN"/>
    <property type="match status" value="1"/>
</dbReference>
<keyword evidence="5" id="KW-0804">Transcription</keyword>
<sequence>MKNHKELTSVKRKGKANVCEENLKEGLSKRKRNVVNSEDNKSKRGKKQIEENGKEIGSNMCHQCQRNDKGTVVRCTECATKRYCVPCMMRWYPQMQQEDFAEACPVCRNNCNCKRCLRLDGPIRHLKNFRVEFTFEEKMQHSRYILRMLLPFLKKFHAEQLVEMELEAKIQGLPISEIKPQQSDYRANERPYCDNCTMGIVDFHRSCSTCSYDLCLTCCQELRGGCLRGGDKEVVMHYVDYGLEYLHGGNMYIKTSFGTVEAATMDPTKLKTKRRSTEKGILSCLGCGEGVLELKCIVPDNWVSNLLLEAEKSARKHDLEDLPKNFELECSCLKFLGETVTDSDKLRKAASRQDSEDNYLYCPKAKDLQRDDLKHFQWHWSRGEPVIVSNVLETTLGLSWDPMVMWRAFRQITNNKHDRLPDVTAIKCLDWCQVDINVHQFFKGYIEGRFDPSGWPQILKSKDWPPSNLFEEGAPRHVAEFISCLPFKEYTHPHCACFNLAVQLPRISLKPDMGPKIDLAYGVPQELGRGDSVTKLHCDISDAVNVLIHVEAVTLKSDNLLTIGELQKKHAAQDRKELGNKQISSGTDEKLQNNETRISRLNKKAFSEVNTLQMNSQKTFGEKSGLAVEKARNNDIEISCDDQQKSLEASGTGEEGKKEDCNKEESNSTSVSGIQLESFGDPEDGALWDIFRRQDVPKLEEYVRNHFKEFRHIYCNQLSQVVHPIHDQTVYLTMEHKRRLKKEYGIEPWTFVQKLGDAVFIPVGCPHQVRNLKLNCPSIVTC</sequence>
<dbReference type="PROSITE" id="PS50089">
    <property type="entry name" value="ZF_RING_2"/>
    <property type="match status" value="1"/>
</dbReference>
<dbReference type="AlphaFoldDB" id="A0AAV6Y8Q9"/>
<dbReference type="EMBL" id="WHWC01000001">
    <property type="protein sequence ID" value="KAG8391053.1"/>
    <property type="molecule type" value="Genomic_DNA"/>
</dbReference>
<feature type="region of interest" description="Disordered" evidence="8">
    <location>
        <begin position="639"/>
        <end position="678"/>
    </location>
</feature>
<keyword evidence="3" id="KW-0479">Metal-binding</keyword>
<dbReference type="CDD" id="cd02208">
    <property type="entry name" value="cupin_RmlC-like"/>
    <property type="match status" value="1"/>
</dbReference>
<dbReference type="InterPro" id="IPR003347">
    <property type="entry name" value="JmjC_dom"/>
</dbReference>